<organism evidence="1 2">
    <name type="scientific">Mycena belliarum</name>
    <dbReference type="NCBI Taxonomy" id="1033014"/>
    <lineage>
        <taxon>Eukaryota</taxon>
        <taxon>Fungi</taxon>
        <taxon>Dikarya</taxon>
        <taxon>Basidiomycota</taxon>
        <taxon>Agaricomycotina</taxon>
        <taxon>Agaricomycetes</taxon>
        <taxon>Agaricomycetidae</taxon>
        <taxon>Agaricales</taxon>
        <taxon>Marasmiineae</taxon>
        <taxon>Mycenaceae</taxon>
        <taxon>Mycena</taxon>
    </lineage>
</organism>
<reference evidence="1" key="1">
    <citation type="submission" date="2023-03" db="EMBL/GenBank/DDBJ databases">
        <title>Massive genome expansion in bonnet fungi (Mycena s.s.) driven by repeated elements and novel gene families across ecological guilds.</title>
        <authorList>
            <consortium name="Lawrence Berkeley National Laboratory"/>
            <person name="Harder C.B."/>
            <person name="Miyauchi S."/>
            <person name="Viragh M."/>
            <person name="Kuo A."/>
            <person name="Thoen E."/>
            <person name="Andreopoulos B."/>
            <person name="Lu D."/>
            <person name="Skrede I."/>
            <person name="Drula E."/>
            <person name="Henrissat B."/>
            <person name="Morin E."/>
            <person name="Kohler A."/>
            <person name="Barry K."/>
            <person name="LaButti K."/>
            <person name="Morin E."/>
            <person name="Salamov A."/>
            <person name="Lipzen A."/>
            <person name="Mereny Z."/>
            <person name="Hegedus B."/>
            <person name="Baldrian P."/>
            <person name="Stursova M."/>
            <person name="Weitz H."/>
            <person name="Taylor A."/>
            <person name="Grigoriev I.V."/>
            <person name="Nagy L.G."/>
            <person name="Martin F."/>
            <person name="Kauserud H."/>
        </authorList>
    </citation>
    <scope>NUCLEOTIDE SEQUENCE</scope>
    <source>
        <strain evidence="1">CBHHK173m</strain>
    </source>
</reference>
<proteinExistence type="predicted"/>
<name>A0AAD6TTY2_9AGAR</name>
<sequence>MAFFHSTVNDFDFDDEVDSFVATEFDGVQHQVLLRCPAFIRLLRVSMALPALTPLFQFRVLLDASWDDFRTVVWTLRPIFGRNETALAQIWTALQDPGFAKEISPWSVVFRDLACQSIRIVKGGYNGAVPIEMLGYWLEWGRYVRSSPLCSELLCELRGFVPRDDSQYGIASETEVHDVLKWFESLPDAPQDELLRWVRYLPRSSRSEQDFAFEARWTSWKGLAWYRV</sequence>
<dbReference type="AlphaFoldDB" id="A0AAD6TTY2"/>
<evidence type="ECO:0000313" key="2">
    <source>
        <dbReference type="Proteomes" id="UP001222325"/>
    </source>
</evidence>
<evidence type="ECO:0000313" key="1">
    <source>
        <dbReference type="EMBL" id="KAJ7076456.1"/>
    </source>
</evidence>
<comment type="caution">
    <text evidence="1">The sequence shown here is derived from an EMBL/GenBank/DDBJ whole genome shotgun (WGS) entry which is preliminary data.</text>
</comment>
<protein>
    <submittedName>
        <fullName evidence="1">Uncharacterized protein</fullName>
    </submittedName>
</protein>
<gene>
    <name evidence="1" type="ORF">B0H15DRAFT_594810</name>
</gene>
<dbReference type="Proteomes" id="UP001222325">
    <property type="component" value="Unassembled WGS sequence"/>
</dbReference>
<keyword evidence="2" id="KW-1185">Reference proteome</keyword>
<accession>A0AAD6TTY2</accession>
<dbReference type="EMBL" id="JARJCN010000081">
    <property type="protein sequence ID" value="KAJ7076456.1"/>
    <property type="molecule type" value="Genomic_DNA"/>
</dbReference>